<protein>
    <submittedName>
        <fullName evidence="1">Uncharacterized protein</fullName>
    </submittedName>
</protein>
<evidence type="ECO:0000313" key="1">
    <source>
        <dbReference type="EMBL" id="MEX3934064.1"/>
    </source>
</evidence>
<dbReference type="Proteomes" id="UP001558850">
    <property type="component" value="Unassembled WGS sequence"/>
</dbReference>
<comment type="caution">
    <text evidence="1">The sequence shown here is derived from an EMBL/GenBank/DDBJ whole genome shotgun (WGS) entry which is preliminary data.</text>
</comment>
<accession>A0ACC6U3C8</accession>
<organism evidence="1 2">
    <name type="scientific">Paraburkholderia phymatum</name>
    <dbReference type="NCBI Taxonomy" id="148447"/>
    <lineage>
        <taxon>Bacteria</taxon>
        <taxon>Pseudomonadati</taxon>
        <taxon>Pseudomonadota</taxon>
        <taxon>Betaproteobacteria</taxon>
        <taxon>Burkholderiales</taxon>
        <taxon>Burkholderiaceae</taxon>
        <taxon>Paraburkholderia</taxon>
    </lineage>
</organism>
<evidence type="ECO:0000313" key="2">
    <source>
        <dbReference type="Proteomes" id="UP001558850"/>
    </source>
</evidence>
<sequence>MTVAIDGNTYTGSYRLLDGSVIVYFGWEIRSARYDMDRPETVARWLLLDVCRKAEAKKRKATGSIERPGLA</sequence>
<dbReference type="EMBL" id="JBFRCH010000011">
    <property type="protein sequence ID" value="MEX3934064.1"/>
    <property type="molecule type" value="Genomic_DNA"/>
</dbReference>
<reference evidence="1" key="1">
    <citation type="submission" date="2024-07" db="EMBL/GenBank/DDBJ databases">
        <title>A survey of Mimosa microsymbionts across Brazilian biomes reveals a high diversity of Paraburkholderia nodulating endemic species, but also that Cupriavidus is common as a symbiont of widespread species.</title>
        <authorList>
            <person name="Rouws L."/>
            <person name="Barauna A."/>
            <person name="Beukes C."/>
            <person name="Rouws J.R.C."/>
            <person name="De Faria S.M."/>
            <person name="Gross E."/>
            <person name="Bueno Dos Reis Junior F."/>
            <person name="Simon M.F."/>
            <person name="Maluk M."/>
            <person name="Odee D.W."/>
            <person name="Kenicer G."/>
            <person name="Young J.P.W."/>
            <person name="Reis V.M."/>
            <person name="Zilli J."/>
            <person name="James E.K."/>
        </authorList>
    </citation>
    <scope>NUCLEOTIDE SEQUENCE</scope>
    <source>
        <strain evidence="1">EG181B</strain>
    </source>
</reference>
<name>A0ACC6U3C8_9BURK</name>
<proteinExistence type="predicted"/>
<gene>
    <name evidence="1" type="ORF">AB4Y32_20030</name>
</gene>
<keyword evidence="2" id="KW-1185">Reference proteome</keyword>